<comment type="caution">
    <text evidence="6">The sequence shown here is derived from an EMBL/GenBank/DDBJ whole genome shotgun (WGS) entry which is preliminary data.</text>
</comment>
<dbReference type="InterPro" id="IPR012945">
    <property type="entry name" value="Tubulin-bd_cofactor_C_dom"/>
</dbReference>
<dbReference type="Gene3D" id="2.160.20.70">
    <property type="match status" value="1"/>
</dbReference>
<dbReference type="OrthoDB" id="194775at2759"/>
<sequence length="418" mass="44192">MTATTASSSDPTPTPTSAPGPDTAPTAFAVPDRGTSVPAGASATDQSQAFASRFLAAVQILDTQLATLVPPPAKTKAAIPLDPSTITDRLGDLATAHRTLVTLERQVTDAITTHFLPAYDQYKYLTRLRQLGARIESARASLRAGQKFRFKARHLLCAGPTAAELKRAAEEGREPQAKPVGVDQHVQQAYQDDPSVVRLDKLADGTAKVIKVTVPGADLHMSNMGHGALAIASLPLPASLADDSRPTGLPTAALAPIAPPRALHLHKIAAGSVIYIHCPIDGSVLLESIRDAVVVISACRQLRVHHAHNVVLCVHVVSDPIIEDSSGIAMVAYPEAAAAEAATANGQLWHHPNRYDQVKDFHWLVDSKPSPNWSVADDKVAGEVTRVVTKVAEWVGWGFSAVPADLAAQVKALCPAVK</sequence>
<dbReference type="EMBL" id="MCFL01000025">
    <property type="protein sequence ID" value="ORZ34866.1"/>
    <property type="molecule type" value="Genomic_DNA"/>
</dbReference>
<dbReference type="InterPro" id="IPR017901">
    <property type="entry name" value="C-CAP_CF_C-like"/>
</dbReference>
<evidence type="ECO:0000313" key="6">
    <source>
        <dbReference type="EMBL" id="ORZ34866.1"/>
    </source>
</evidence>
<dbReference type="Gene3D" id="1.20.58.1250">
    <property type="entry name" value="Tubulin Binding Cofactor C, N-terminal domain"/>
    <property type="match status" value="1"/>
</dbReference>
<dbReference type="PANTHER" id="PTHR15139:SF0">
    <property type="entry name" value="TUBULIN-SPECIFIC CHAPERONE C"/>
    <property type="match status" value="1"/>
</dbReference>
<evidence type="ECO:0000313" key="7">
    <source>
        <dbReference type="Proteomes" id="UP000193411"/>
    </source>
</evidence>
<keyword evidence="7" id="KW-1185">Reference proteome</keyword>
<dbReference type="Proteomes" id="UP000193411">
    <property type="component" value="Unassembled WGS sequence"/>
</dbReference>
<gene>
    <name evidence="6" type="ORF">BCR44DRAFT_49839</name>
</gene>
<comment type="similarity">
    <text evidence="2">Belongs to the TBCC family.</text>
</comment>
<feature type="region of interest" description="Disordered" evidence="4">
    <location>
        <begin position="1"/>
        <end position="42"/>
    </location>
</feature>
<dbReference type="GO" id="GO:0005737">
    <property type="term" value="C:cytoplasm"/>
    <property type="evidence" value="ECO:0007669"/>
    <property type="project" value="UniProtKB-SubCell"/>
</dbReference>
<evidence type="ECO:0000259" key="5">
    <source>
        <dbReference type="PROSITE" id="PS51329"/>
    </source>
</evidence>
<evidence type="ECO:0000256" key="2">
    <source>
        <dbReference type="ARBA" id="ARBA00008848"/>
    </source>
</evidence>
<dbReference type="AlphaFoldDB" id="A0A1Y2HJX2"/>
<dbReference type="PROSITE" id="PS51329">
    <property type="entry name" value="C_CAP_COFACTOR_C"/>
    <property type="match status" value="1"/>
</dbReference>
<name>A0A1Y2HJX2_9FUNG</name>
<dbReference type="GO" id="GO:0007023">
    <property type="term" value="P:post-chaperonin tubulin folding pathway"/>
    <property type="evidence" value="ECO:0007669"/>
    <property type="project" value="InterPro"/>
</dbReference>
<comment type="subcellular location">
    <subcellularLocation>
        <location evidence="1">Cytoplasm</location>
    </subcellularLocation>
</comment>
<dbReference type="InterPro" id="IPR027684">
    <property type="entry name" value="TBCC"/>
</dbReference>
<feature type="compositionally biased region" description="Low complexity" evidence="4">
    <location>
        <begin position="1"/>
        <end position="11"/>
    </location>
</feature>
<dbReference type="InterPro" id="IPR038397">
    <property type="entry name" value="TBCC_N_sf"/>
</dbReference>
<accession>A0A1Y2HJX2</accession>
<reference evidence="6 7" key="1">
    <citation type="submission" date="2016-07" db="EMBL/GenBank/DDBJ databases">
        <title>Pervasive Adenine N6-methylation of Active Genes in Fungi.</title>
        <authorList>
            <consortium name="DOE Joint Genome Institute"/>
            <person name="Mondo S.J."/>
            <person name="Dannebaum R.O."/>
            <person name="Kuo R.C."/>
            <person name="Labutti K."/>
            <person name="Haridas S."/>
            <person name="Kuo A."/>
            <person name="Salamov A."/>
            <person name="Ahrendt S.R."/>
            <person name="Lipzen A."/>
            <person name="Sullivan W."/>
            <person name="Andreopoulos W.B."/>
            <person name="Clum A."/>
            <person name="Lindquist E."/>
            <person name="Daum C."/>
            <person name="Ramamoorthy G.K."/>
            <person name="Gryganskyi A."/>
            <person name="Culley D."/>
            <person name="Magnuson J.K."/>
            <person name="James T.Y."/>
            <person name="O'Malley M.A."/>
            <person name="Stajich J.E."/>
            <person name="Spatafora J.W."/>
            <person name="Visel A."/>
            <person name="Grigoriev I.V."/>
        </authorList>
    </citation>
    <scope>NUCLEOTIDE SEQUENCE [LARGE SCALE GENOMIC DNA]</scope>
    <source>
        <strain evidence="6 7">PL171</strain>
    </source>
</reference>
<evidence type="ECO:0000256" key="1">
    <source>
        <dbReference type="ARBA" id="ARBA00004496"/>
    </source>
</evidence>
<organism evidence="6 7">
    <name type="scientific">Catenaria anguillulae PL171</name>
    <dbReference type="NCBI Taxonomy" id="765915"/>
    <lineage>
        <taxon>Eukaryota</taxon>
        <taxon>Fungi</taxon>
        <taxon>Fungi incertae sedis</taxon>
        <taxon>Blastocladiomycota</taxon>
        <taxon>Blastocladiomycetes</taxon>
        <taxon>Blastocladiales</taxon>
        <taxon>Catenariaceae</taxon>
        <taxon>Catenaria</taxon>
    </lineage>
</organism>
<dbReference type="GO" id="GO:0007021">
    <property type="term" value="P:tubulin complex assembly"/>
    <property type="evidence" value="ECO:0007669"/>
    <property type="project" value="TreeGrafter"/>
</dbReference>
<evidence type="ECO:0000256" key="3">
    <source>
        <dbReference type="ARBA" id="ARBA00022490"/>
    </source>
</evidence>
<proteinExistence type="inferred from homology"/>
<evidence type="ECO:0000256" key="4">
    <source>
        <dbReference type="SAM" id="MobiDB-lite"/>
    </source>
</evidence>
<dbReference type="PANTHER" id="PTHR15139">
    <property type="entry name" value="TUBULIN FOLDING COFACTOR C"/>
    <property type="match status" value="1"/>
</dbReference>
<dbReference type="STRING" id="765915.A0A1Y2HJX2"/>
<feature type="domain" description="C-CAP/cofactor C-like" evidence="5">
    <location>
        <begin position="235"/>
        <end position="363"/>
    </location>
</feature>
<protein>
    <submittedName>
        <fullName evidence="6">Tubulin binding cofactor C-domain-containing protein</fullName>
    </submittedName>
</protein>
<dbReference type="Pfam" id="PF07986">
    <property type="entry name" value="TBCC"/>
    <property type="match status" value="1"/>
</dbReference>
<dbReference type="InterPro" id="IPR016098">
    <property type="entry name" value="CAP/MinC_C"/>
</dbReference>
<keyword evidence="3" id="KW-0963">Cytoplasm</keyword>